<dbReference type="SUPFAM" id="SSF51338">
    <property type="entry name" value="Composite domain of metallo-dependent hydrolases"/>
    <property type="match status" value="1"/>
</dbReference>
<gene>
    <name evidence="2" type="ORF">MLI01_25300</name>
</gene>
<dbReference type="InterPro" id="IPR011059">
    <property type="entry name" value="Metal-dep_hydrolase_composite"/>
</dbReference>
<evidence type="ECO:0000313" key="3">
    <source>
        <dbReference type="Proteomes" id="UP000317410"/>
    </source>
</evidence>
<accession>A0A4Y4B6Z6</accession>
<evidence type="ECO:0000256" key="1">
    <source>
        <dbReference type="SAM" id="MobiDB-lite"/>
    </source>
</evidence>
<dbReference type="InterPro" id="IPR020043">
    <property type="entry name" value="Deacetylase_Atu3266-like"/>
</dbReference>
<protein>
    <recommendedName>
        <fullName evidence="4">Amidohydrolase 3 domain-containing protein</fullName>
    </recommendedName>
</protein>
<sequence length="99" mass="10154">MDTLLRGGRVIDPKTETDRITDLLITQGRVAAVGDGLTAPTDAEVVDVTGLIVGPGFVDLHSHVHSIAGCPSPTSPRRWICSAHPTGSGPPPPPNAADG</sequence>
<comment type="caution">
    <text evidence="2">The sequence shown here is derived from an EMBL/GenBank/DDBJ whole genome shotgun (WGS) entry which is preliminary data.</text>
</comment>
<feature type="region of interest" description="Disordered" evidence="1">
    <location>
        <begin position="71"/>
        <end position="99"/>
    </location>
</feature>
<dbReference type="AlphaFoldDB" id="A0A4Y4B6Z6"/>
<feature type="compositionally biased region" description="Pro residues" evidence="1">
    <location>
        <begin position="88"/>
        <end position="99"/>
    </location>
</feature>
<dbReference type="GO" id="GO:0019213">
    <property type="term" value="F:deacetylase activity"/>
    <property type="evidence" value="ECO:0007669"/>
    <property type="project" value="InterPro"/>
</dbReference>
<evidence type="ECO:0008006" key="4">
    <source>
        <dbReference type="Google" id="ProtNLM"/>
    </source>
</evidence>
<reference evidence="2 3" key="1">
    <citation type="submission" date="2019-06" db="EMBL/GenBank/DDBJ databases">
        <title>Whole genome shotgun sequence of Microbacterium liquefaciens NBRC 15037.</title>
        <authorList>
            <person name="Hosoyama A."/>
            <person name="Uohara A."/>
            <person name="Ohji S."/>
            <person name="Ichikawa N."/>
        </authorList>
    </citation>
    <scope>NUCLEOTIDE SEQUENCE [LARGE SCALE GENOMIC DNA]</scope>
    <source>
        <strain evidence="2 3">NBRC 15037</strain>
    </source>
</reference>
<dbReference type="Gene3D" id="2.30.40.10">
    <property type="entry name" value="Urease, subunit C, domain 1"/>
    <property type="match status" value="1"/>
</dbReference>
<dbReference type="GO" id="GO:0016810">
    <property type="term" value="F:hydrolase activity, acting on carbon-nitrogen (but not peptide) bonds"/>
    <property type="evidence" value="ECO:0007669"/>
    <property type="project" value="InterPro"/>
</dbReference>
<evidence type="ECO:0000313" key="2">
    <source>
        <dbReference type="EMBL" id="GEC76385.1"/>
    </source>
</evidence>
<dbReference type="EMBL" id="BJNQ01000019">
    <property type="protein sequence ID" value="GEC76385.1"/>
    <property type="molecule type" value="Genomic_DNA"/>
</dbReference>
<organism evidence="2 3">
    <name type="scientific">Microbacterium maritypicum</name>
    <name type="common">Microbacterium liquefaciens</name>
    <dbReference type="NCBI Taxonomy" id="33918"/>
    <lineage>
        <taxon>Bacteria</taxon>
        <taxon>Bacillati</taxon>
        <taxon>Actinomycetota</taxon>
        <taxon>Actinomycetes</taxon>
        <taxon>Micrococcales</taxon>
        <taxon>Microbacteriaceae</taxon>
        <taxon>Microbacterium</taxon>
    </lineage>
</organism>
<dbReference type="PANTHER" id="PTHR42717">
    <property type="entry name" value="DIHYDROOROTASE-RELATED"/>
    <property type="match status" value="1"/>
</dbReference>
<dbReference type="PANTHER" id="PTHR42717:SF1">
    <property type="entry name" value="IMIDAZOLONEPROPIONASE AND RELATED AMIDOHYDROLASES"/>
    <property type="match status" value="1"/>
</dbReference>
<dbReference type="RefSeq" id="WP_218026626.1">
    <property type="nucleotide sequence ID" value="NZ_BJNQ01000019.1"/>
</dbReference>
<dbReference type="Proteomes" id="UP000317410">
    <property type="component" value="Unassembled WGS sequence"/>
</dbReference>
<name>A0A4Y4B6Z6_MICMQ</name>
<proteinExistence type="predicted"/>